<gene>
    <name evidence="5" type="ORF">J2776_002868</name>
</gene>
<dbReference type="InterPro" id="IPR035919">
    <property type="entry name" value="EAL_sf"/>
</dbReference>
<dbReference type="InterPro" id="IPR052155">
    <property type="entry name" value="Biofilm_reg_signaling"/>
</dbReference>
<evidence type="ECO:0000259" key="4">
    <source>
        <dbReference type="PROSITE" id="PS50887"/>
    </source>
</evidence>
<dbReference type="SMART" id="SM00267">
    <property type="entry name" value="GGDEF"/>
    <property type="match status" value="1"/>
</dbReference>
<dbReference type="PROSITE" id="PS50112">
    <property type="entry name" value="PAS"/>
    <property type="match status" value="2"/>
</dbReference>
<feature type="domain" description="PAC" evidence="2">
    <location>
        <begin position="234"/>
        <end position="287"/>
    </location>
</feature>
<dbReference type="CDD" id="cd00130">
    <property type="entry name" value="PAS"/>
    <property type="match status" value="2"/>
</dbReference>
<feature type="domain" description="PAS" evidence="1">
    <location>
        <begin position="157"/>
        <end position="230"/>
    </location>
</feature>
<feature type="domain" description="PAC" evidence="2">
    <location>
        <begin position="104"/>
        <end position="156"/>
    </location>
</feature>
<evidence type="ECO:0000259" key="3">
    <source>
        <dbReference type="PROSITE" id="PS50883"/>
    </source>
</evidence>
<accession>A0ABU1KZ23</accession>
<reference evidence="5 6" key="1">
    <citation type="submission" date="2023-07" db="EMBL/GenBank/DDBJ databases">
        <title>Sorghum-associated microbial communities from plants grown in Nebraska, USA.</title>
        <authorList>
            <person name="Schachtman D."/>
        </authorList>
    </citation>
    <scope>NUCLEOTIDE SEQUENCE [LARGE SCALE GENOMIC DNA]</scope>
    <source>
        <strain evidence="5 6">DS1039</strain>
    </source>
</reference>
<keyword evidence="6" id="KW-1185">Reference proteome</keyword>
<dbReference type="Pfam" id="PF13426">
    <property type="entry name" value="PAS_9"/>
    <property type="match status" value="1"/>
</dbReference>
<dbReference type="SMART" id="SM00086">
    <property type="entry name" value="PAC"/>
    <property type="match status" value="2"/>
</dbReference>
<dbReference type="PANTHER" id="PTHR44757:SF4">
    <property type="entry name" value="DIGUANYLATE CYCLASE DGCE-RELATED"/>
    <property type="match status" value="1"/>
</dbReference>
<dbReference type="Gene3D" id="3.30.450.20">
    <property type="entry name" value="PAS domain"/>
    <property type="match status" value="2"/>
</dbReference>
<dbReference type="InterPro" id="IPR000014">
    <property type="entry name" value="PAS"/>
</dbReference>
<dbReference type="Pfam" id="PF00989">
    <property type="entry name" value="PAS"/>
    <property type="match status" value="1"/>
</dbReference>
<evidence type="ECO:0000313" key="5">
    <source>
        <dbReference type="EMBL" id="MDR6376168.1"/>
    </source>
</evidence>
<organism evidence="5 6">
    <name type="scientific">Paraburkholderia caledonica</name>
    <dbReference type="NCBI Taxonomy" id="134536"/>
    <lineage>
        <taxon>Bacteria</taxon>
        <taxon>Pseudomonadati</taxon>
        <taxon>Pseudomonadota</taxon>
        <taxon>Betaproteobacteria</taxon>
        <taxon>Burkholderiales</taxon>
        <taxon>Burkholderiaceae</taxon>
        <taxon>Paraburkholderia</taxon>
    </lineage>
</organism>
<dbReference type="Proteomes" id="UP001185254">
    <property type="component" value="Unassembled WGS sequence"/>
</dbReference>
<dbReference type="NCBIfam" id="TIGR00254">
    <property type="entry name" value="GGDEF"/>
    <property type="match status" value="1"/>
</dbReference>
<dbReference type="InterPro" id="IPR000160">
    <property type="entry name" value="GGDEF_dom"/>
</dbReference>
<dbReference type="EMBL" id="JAVDQN010000002">
    <property type="protein sequence ID" value="MDR6376168.1"/>
    <property type="molecule type" value="Genomic_DNA"/>
</dbReference>
<dbReference type="SMART" id="SM00052">
    <property type="entry name" value="EAL"/>
    <property type="match status" value="1"/>
</dbReference>
<dbReference type="InterPro" id="IPR001610">
    <property type="entry name" value="PAC"/>
</dbReference>
<dbReference type="CDD" id="cd01949">
    <property type="entry name" value="GGDEF"/>
    <property type="match status" value="1"/>
</dbReference>
<feature type="domain" description="PAS" evidence="1">
    <location>
        <begin position="33"/>
        <end position="86"/>
    </location>
</feature>
<dbReference type="InterPro" id="IPR043128">
    <property type="entry name" value="Rev_trsase/Diguanyl_cyclase"/>
</dbReference>
<sequence length="724" mass="80124">MTTSKREHGVSLQCQKDDGSVQSDVITPLAVEKQLLHPSAPAMVQSIDASGNLLHVSDAWLQALGYERTDVLGRPFADLLTPESREFATGTVIPSLFSKRMSGGDVEYQILRKDGSVMDVLVSAVLIEATSSAPAHTLTILHDVSESRQLRLRLFEKNEQLQVTLNSICNGIVTVDGRGRIVYMNPAAEKLTGWSSSQAQGKHPRDVVHLVDLSTRKRISSLVEICLGEEPQVAPAEMPILIGKDRRERMIKQSASPMRNASGGVTGAVLSLYDLSAQYRLTSELRFKASHDSLTELSNRDEFESRLELLAAKTALGEPQHAVMFIDLDQFKMVNDTAGHAAGDQLLRQIAGILRRLVGKDDTVARLGGDEFGLIVEDCSPAEAKKLAKAICERIGRYRFQHDEHKFRVGASIGLVCVIERWSTAATLLRAADGACFAAKEGGRNRVHVYASTDKLIELHQADVQWVNRIENALDTGSFALLWQQICPLQTSNNGIHCEILLRMADREGELTSPGAFLPSAERHHIINRIDYWVIKRVFDWMTANRERLAHVDTIAINLSGLSIGDVEFHRDILALLEATDFDHHKLCFEVTETAAITNLHQALTFIEAMRRYGVRFALDDFGSGVSSFAYLKTLPVDYLKIDGQFIQNLDRDAVDQATVRCIQDIAAVTGMKTIAEFVEDENVETILRGLGVDYTQGFLRHRPAPLDQMLATSGLRQLATLPT</sequence>
<dbReference type="SUPFAM" id="SSF55073">
    <property type="entry name" value="Nucleotide cyclase"/>
    <property type="match status" value="1"/>
</dbReference>
<evidence type="ECO:0000259" key="2">
    <source>
        <dbReference type="PROSITE" id="PS50113"/>
    </source>
</evidence>
<dbReference type="CDD" id="cd01948">
    <property type="entry name" value="EAL"/>
    <property type="match status" value="1"/>
</dbReference>
<dbReference type="PROSITE" id="PS50883">
    <property type="entry name" value="EAL"/>
    <property type="match status" value="1"/>
</dbReference>
<dbReference type="Gene3D" id="3.20.20.450">
    <property type="entry name" value="EAL domain"/>
    <property type="match status" value="1"/>
</dbReference>
<proteinExistence type="predicted"/>
<dbReference type="SUPFAM" id="SSF55785">
    <property type="entry name" value="PYP-like sensor domain (PAS domain)"/>
    <property type="match status" value="2"/>
</dbReference>
<dbReference type="Gene3D" id="3.30.70.270">
    <property type="match status" value="1"/>
</dbReference>
<dbReference type="NCBIfam" id="TIGR00229">
    <property type="entry name" value="sensory_box"/>
    <property type="match status" value="2"/>
</dbReference>
<dbReference type="Pfam" id="PF00990">
    <property type="entry name" value="GGDEF"/>
    <property type="match status" value="1"/>
</dbReference>
<protein>
    <submittedName>
        <fullName evidence="5">Diguanylate cyclase (GGDEF)-like protein/PAS domain S-box-containing protein</fullName>
    </submittedName>
</protein>
<dbReference type="Pfam" id="PF00563">
    <property type="entry name" value="EAL"/>
    <property type="match status" value="1"/>
</dbReference>
<dbReference type="InterPro" id="IPR035965">
    <property type="entry name" value="PAS-like_dom_sf"/>
</dbReference>
<comment type="caution">
    <text evidence="5">The sequence shown here is derived from an EMBL/GenBank/DDBJ whole genome shotgun (WGS) entry which is preliminary data.</text>
</comment>
<feature type="domain" description="EAL" evidence="3">
    <location>
        <begin position="463"/>
        <end position="718"/>
    </location>
</feature>
<dbReference type="RefSeq" id="WP_310066583.1">
    <property type="nucleotide sequence ID" value="NZ_JAVDQN010000002.1"/>
</dbReference>
<dbReference type="PANTHER" id="PTHR44757">
    <property type="entry name" value="DIGUANYLATE CYCLASE DGCP"/>
    <property type="match status" value="1"/>
</dbReference>
<dbReference type="InterPro" id="IPR029787">
    <property type="entry name" value="Nucleotide_cyclase"/>
</dbReference>
<dbReference type="PROSITE" id="PS50887">
    <property type="entry name" value="GGDEF"/>
    <property type="match status" value="1"/>
</dbReference>
<evidence type="ECO:0000313" key="6">
    <source>
        <dbReference type="Proteomes" id="UP001185254"/>
    </source>
</evidence>
<dbReference type="SMART" id="SM00091">
    <property type="entry name" value="PAS"/>
    <property type="match status" value="2"/>
</dbReference>
<dbReference type="InterPro" id="IPR000700">
    <property type="entry name" value="PAS-assoc_C"/>
</dbReference>
<name>A0ABU1KZ23_9BURK</name>
<dbReference type="InterPro" id="IPR001633">
    <property type="entry name" value="EAL_dom"/>
</dbReference>
<feature type="domain" description="GGDEF" evidence="4">
    <location>
        <begin position="319"/>
        <end position="452"/>
    </location>
</feature>
<dbReference type="PROSITE" id="PS50113">
    <property type="entry name" value="PAC"/>
    <property type="match status" value="2"/>
</dbReference>
<dbReference type="InterPro" id="IPR013767">
    <property type="entry name" value="PAS_fold"/>
</dbReference>
<evidence type="ECO:0000259" key="1">
    <source>
        <dbReference type="PROSITE" id="PS50112"/>
    </source>
</evidence>
<dbReference type="SUPFAM" id="SSF141868">
    <property type="entry name" value="EAL domain-like"/>
    <property type="match status" value="1"/>
</dbReference>